<organism evidence="1 2">
    <name type="scientific">Ixodes scapularis</name>
    <name type="common">Black-legged tick</name>
    <name type="synonym">Deer tick</name>
    <dbReference type="NCBI Taxonomy" id="6945"/>
    <lineage>
        <taxon>Eukaryota</taxon>
        <taxon>Metazoa</taxon>
        <taxon>Ecdysozoa</taxon>
        <taxon>Arthropoda</taxon>
        <taxon>Chelicerata</taxon>
        <taxon>Arachnida</taxon>
        <taxon>Acari</taxon>
        <taxon>Parasitiformes</taxon>
        <taxon>Ixodida</taxon>
        <taxon>Ixodoidea</taxon>
        <taxon>Ixodidae</taxon>
        <taxon>Ixodinae</taxon>
        <taxon>Ixodes</taxon>
    </lineage>
</organism>
<dbReference type="EMBL" id="ABJB010558402">
    <property type="status" value="NOT_ANNOTATED_CDS"/>
    <property type="molecule type" value="Genomic_DNA"/>
</dbReference>
<name>A0A1S4LLB4_IXOSC</name>
<dbReference type="EMBL" id="ABJB010874985">
    <property type="status" value="NOT_ANNOTATED_CDS"/>
    <property type="molecule type" value="Genomic_DNA"/>
</dbReference>
<accession>A0A1S4LLB4</accession>
<dbReference type="EnsemblMetazoa" id="ISCW015815-RA">
    <property type="protein sequence ID" value="ISCW015815-PA"/>
    <property type="gene ID" value="ISCW015815"/>
</dbReference>
<protein>
    <submittedName>
        <fullName evidence="1">Uncharacterized protein</fullName>
    </submittedName>
</protein>
<dbReference type="Proteomes" id="UP000001555">
    <property type="component" value="Unassembled WGS sequence"/>
</dbReference>
<dbReference type="AlphaFoldDB" id="A0A1S4LLB4"/>
<dbReference type="VEuPathDB" id="VectorBase:ISCW015815"/>
<reference evidence="2" key="1">
    <citation type="submission" date="2008-03" db="EMBL/GenBank/DDBJ databases">
        <title>Annotation of Ixodes scapularis.</title>
        <authorList>
            <consortium name="Ixodes scapularis Genome Project Consortium"/>
            <person name="Caler E."/>
            <person name="Hannick L.I."/>
            <person name="Bidwell S."/>
            <person name="Joardar V."/>
            <person name="Thiagarajan M."/>
            <person name="Amedeo P."/>
            <person name="Galinsky K.J."/>
            <person name="Schobel S."/>
            <person name="Inman J."/>
            <person name="Hostetler J."/>
            <person name="Miller J."/>
            <person name="Hammond M."/>
            <person name="Megy K."/>
            <person name="Lawson D."/>
            <person name="Kodira C."/>
            <person name="Sutton G."/>
            <person name="Meyer J."/>
            <person name="Hill C.A."/>
            <person name="Birren B."/>
            <person name="Nene V."/>
            <person name="Collins F."/>
            <person name="Alarcon-Chaidez F."/>
            <person name="Wikel S."/>
            <person name="Strausberg R."/>
        </authorList>
    </citation>
    <scope>NUCLEOTIDE SEQUENCE [LARGE SCALE GENOMIC DNA]</scope>
    <source>
        <strain evidence="2">Wikel</strain>
    </source>
</reference>
<proteinExistence type="predicted"/>
<sequence length="89" mass="9778">GRGSQSFPRTHATPSSPSLFLSPHFQIHESRAQDGLRLPPIPPVGCLKNPSEEPSTRAPPRGFFSDVAFSSRQGRGDGRGPRWFLLQLI</sequence>
<reference evidence="1" key="2">
    <citation type="submission" date="2020-05" db="UniProtKB">
        <authorList>
            <consortium name="EnsemblMetazoa"/>
        </authorList>
    </citation>
    <scope>IDENTIFICATION</scope>
    <source>
        <strain evidence="1">wikel</strain>
    </source>
</reference>
<evidence type="ECO:0000313" key="2">
    <source>
        <dbReference type="Proteomes" id="UP000001555"/>
    </source>
</evidence>
<dbReference type="InParanoid" id="A0A1S4LLB4"/>
<keyword evidence="2" id="KW-1185">Reference proteome</keyword>
<dbReference type="EMBL" id="ABJB010511359">
    <property type="status" value="NOT_ANNOTATED_CDS"/>
    <property type="molecule type" value="Genomic_DNA"/>
</dbReference>
<evidence type="ECO:0000313" key="1">
    <source>
        <dbReference type="EnsemblMetazoa" id="ISCW015815-PA"/>
    </source>
</evidence>